<evidence type="ECO:0000256" key="4">
    <source>
        <dbReference type="ARBA" id="ARBA00023163"/>
    </source>
</evidence>
<dbReference type="InterPro" id="IPR003340">
    <property type="entry name" value="B3_DNA-bd"/>
</dbReference>
<dbReference type="EMBL" id="PNBA02000006">
    <property type="protein sequence ID" value="KAG6420147.1"/>
    <property type="molecule type" value="Genomic_DNA"/>
</dbReference>
<dbReference type="InterPro" id="IPR015300">
    <property type="entry name" value="DNA-bd_pseudobarrel_sf"/>
</dbReference>
<dbReference type="OrthoDB" id="1666376at2759"/>
<evidence type="ECO:0000256" key="1">
    <source>
        <dbReference type="ARBA" id="ARBA00004123"/>
    </source>
</evidence>
<gene>
    <name evidence="8" type="ORF">SASPL_116666</name>
</gene>
<dbReference type="Pfam" id="PF02362">
    <property type="entry name" value="B3"/>
    <property type="match status" value="1"/>
</dbReference>
<comment type="subcellular location">
    <subcellularLocation>
        <location evidence="1">Nucleus</location>
    </subcellularLocation>
</comment>
<dbReference type="PANTHER" id="PTHR31920:SF135">
    <property type="entry name" value="B3 DOMAIN-CONTAINING PROTEIN OS03G0621600-RELATED"/>
    <property type="match status" value="1"/>
</dbReference>
<feature type="domain" description="TF-B3" evidence="7">
    <location>
        <begin position="18"/>
        <end position="111"/>
    </location>
</feature>
<dbReference type="PROSITE" id="PS50863">
    <property type="entry name" value="B3"/>
    <property type="match status" value="1"/>
</dbReference>
<dbReference type="InterPro" id="IPR050655">
    <property type="entry name" value="Plant_B3_domain"/>
</dbReference>
<dbReference type="PANTHER" id="PTHR31920">
    <property type="entry name" value="B3 DOMAIN-CONTAINING"/>
    <property type="match status" value="1"/>
</dbReference>
<proteinExistence type="predicted"/>
<dbReference type="AlphaFoldDB" id="A0A8X8ZWY1"/>
<evidence type="ECO:0000256" key="2">
    <source>
        <dbReference type="ARBA" id="ARBA00023015"/>
    </source>
</evidence>
<comment type="caution">
    <text evidence="8">The sequence shown here is derived from an EMBL/GenBank/DDBJ whole genome shotgun (WGS) entry which is preliminary data.</text>
</comment>
<dbReference type="SMART" id="SM01019">
    <property type="entry name" value="B3"/>
    <property type="match status" value="1"/>
</dbReference>
<keyword evidence="3" id="KW-0238">DNA-binding</keyword>
<evidence type="ECO:0000256" key="3">
    <source>
        <dbReference type="ARBA" id="ARBA00023125"/>
    </source>
</evidence>
<dbReference type="SUPFAM" id="SSF101936">
    <property type="entry name" value="DNA-binding pseudobarrel domain"/>
    <property type="match status" value="1"/>
</dbReference>
<dbReference type="Gene3D" id="2.40.330.10">
    <property type="entry name" value="DNA-binding pseudobarrel domain"/>
    <property type="match status" value="1"/>
</dbReference>
<keyword evidence="4" id="KW-0804">Transcription</keyword>
<evidence type="ECO:0000259" key="7">
    <source>
        <dbReference type="PROSITE" id="PS50863"/>
    </source>
</evidence>
<keyword evidence="9" id="KW-1185">Reference proteome</keyword>
<dbReference type="CDD" id="cd10017">
    <property type="entry name" value="B3_DNA"/>
    <property type="match status" value="1"/>
</dbReference>
<protein>
    <recommendedName>
        <fullName evidence="7">TF-B3 domain-containing protein</fullName>
    </recommendedName>
</protein>
<feature type="region of interest" description="Disordered" evidence="6">
    <location>
        <begin position="119"/>
        <end position="160"/>
    </location>
</feature>
<accession>A0A8X8ZWY1</accession>
<keyword evidence="5" id="KW-0539">Nucleus</keyword>
<dbReference type="GO" id="GO:0005634">
    <property type="term" value="C:nucleus"/>
    <property type="evidence" value="ECO:0007669"/>
    <property type="project" value="UniProtKB-SubCell"/>
</dbReference>
<sequence length="254" mass="28806">MARRRRGRGRSFASVEGAEFFKVYLPNLSSHQLLIPPDFTKGFRKTLNEKVILKNNAGKTWSVEVKETPDGIFFKDGWQMFVEYHGLKVGEFLVFCYRGSYSFLVKIFGINGCKKESLGPDNIVKTEEGTDEETKPDRASRKRACPQGKDHLSSVGRRTSKVSRRFREVNKVEEQVGASEQPDNRKVSKNTVRVIPKRPSFVSPPSRSKVLRIPDEVTNNESVHLGAEMYLRGAKGKEWPVKIFTLHNGPSFLG</sequence>
<evidence type="ECO:0000256" key="5">
    <source>
        <dbReference type="ARBA" id="ARBA00023242"/>
    </source>
</evidence>
<evidence type="ECO:0000313" key="9">
    <source>
        <dbReference type="Proteomes" id="UP000298416"/>
    </source>
</evidence>
<dbReference type="Proteomes" id="UP000298416">
    <property type="component" value="Unassembled WGS sequence"/>
</dbReference>
<name>A0A8X8ZWY1_SALSN</name>
<evidence type="ECO:0000256" key="6">
    <source>
        <dbReference type="SAM" id="MobiDB-lite"/>
    </source>
</evidence>
<evidence type="ECO:0000313" key="8">
    <source>
        <dbReference type="EMBL" id="KAG6420147.1"/>
    </source>
</evidence>
<reference evidence="8" key="2">
    <citation type="submission" date="2020-08" db="EMBL/GenBank/DDBJ databases">
        <title>Plant Genome Project.</title>
        <authorList>
            <person name="Zhang R.-G."/>
        </authorList>
    </citation>
    <scope>NUCLEOTIDE SEQUENCE</scope>
    <source>
        <strain evidence="8">Huo1</strain>
        <tissue evidence="8">Leaf</tissue>
    </source>
</reference>
<reference evidence="8" key="1">
    <citation type="submission" date="2018-01" db="EMBL/GenBank/DDBJ databases">
        <authorList>
            <person name="Mao J.F."/>
        </authorList>
    </citation>
    <scope>NUCLEOTIDE SEQUENCE</scope>
    <source>
        <strain evidence="8">Huo1</strain>
        <tissue evidence="8">Leaf</tissue>
    </source>
</reference>
<feature type="compositionally biased region" description="Basic and acidic residues" evidence="6">
    <location>
        <begin position="119"/>
        <end position="139"/>
    </location>
</feature>
<keyword evidence="2" id="KW-0805">Transcription regulation</keyword>
<dbReference type="GO" id="GO:0003677">
    <property type="term" value="F:DNA binding"/>
    <property type="evidence" value="ECO:0007669"/>
    <property type="project" value="UniProtKB-KW"/>
</dbReference>
<organism evidence="8">
    <name type="scientific">Salvia splendens</name>
    <name type="common">Scarlet sage</name>
    <dbReference type="NCBI Taxonomy" id="180675"/>
    <lineage>
        <taxon>Eukaryota</taxon>
        <taxon>Viridiplantae</taxon>
        <taxon>Streptophyta</taxon>
        <taxon>Embryophyta</taxon>
        <taxon>Tracheophyta</taxon>
        <taxon>Spermatophyta</taxon>
        <taxon>Magnoliopsida</taxon>
        <taxon>eudicotyledons</taxon>
        <taxon>Gunneridae</taxon>
        <taxon>Pentapetalae</taxon>
        <taxon>asterids</taxon>
        <taxon>lamiids</taxon>
        <taxon>Lamiales</taxon>
        <taxon>Lamiaceae</taxon>
        <taxon>Nepetoideae</taxon>
        <taxon>Mentheae</taxon>
        <taxon>Salviinae</taxon>
        <taxon>Salvia</taxon>
        <taxon>Salvia subgen. Calosphace</taxon>
        <taxon>core Calosphace</taxon>
    </lineage>
</organism>